<dbReference type="Proteomes" id="UP000095380">
    <property type="component" value="Unassembled WGS sequence"/>
</dbReference>
<dbReference type="EMBL" id="WWSC01000001">
    <property type="protein sequence ID" value="MZK40282.1"/>
    <property type="molecule type" value="Genomic_DNA"/>
</dbReference>
<evidence type="ECO:0000313" key="2">
    <source>
        <dbReference type="EMBL" id="MZK40282.1"/>
    </source>
</evidence>
<reference evidence="2 4" key="2">
    <citation type="journal article" date="2019" name="Nat. Med.">
        <title>A library of human gut bacterial isolates paired with longitudinal multiomics data enables mechanistic microbiome research.</title>
        <authorList>
            <person name="Poyet M."/>
            <person name="Groussin M."/>
            <person name="Gibbons S.M."/>
            <person name="Avila-Pacheco J."/>
            <person name="Jiang X."/>
            <person name="Kearney S.M."/>
            <person name="Perrotta A.R."/>
            <person name="Berdy B."/>
            <person name="Zhao S."/>
            <person name="Lieberman T.D."/>
            <person name="Swanson P.K."/>
            <person name="Smith M."/>
            <person name="Roesemann S."/>
            <person name="Alexander J.E."/>
            <person name="Rich S.A."/>
            <person name="Livny J."/>
            <person name="Vlamakis H."/>
            <person name="Clish C."/>
            <person name="Bullock K."/>
            <person name="Deik A."/>
            <person name="Scott J."/>
            <person name="Pierce K.A."/>
            <person name="Xavier R.J."/>
            <person name="Alm E.J."/>
        </authorList>
    </citation>
    <scope>NUCLEOTIDE SEQUENCE [LARGE SCALE GENOMIC DNA]</scope>
    <source>
        <strain evidence="2 4">BIOML-A6</strain>
    </source>
</reference>
<evidence type="ECO:0008006" key="5">
    <source>
        <dbReference type="Google" id="ProtNLM"/>
    </source>
</evidence>
<reference evidence="1 3" key="1">
    <citation type="submission" date="2015-09" db="EMBL/GenBank/DDBJ databases">
        <authorList>
            <consortium name="Pathogen Informatics"/>
        </authorList>
    </citation>
    <scope>NUCLEOTIDE SEQUENCE [LARGE SCALE GENOMIC DNA]</scope>
    <source>
        <strain evidence="1 3">2789STDY5608851</strain>
    </source>
</reference>
<dbReference type="Proteomes" id="UP000472916">
    <property type="component" value="Unassembled WGS sequence"/>
</dbReference>
<gene>
    <name evidence="1" type="ORF">ERS852408_00119</name>
    <name evidence="2" type="ORF">GT528_00850</name>
</gene>
<dbReference type="AlphaFoldDB" id="A0A173WFA6"/>
<protein>
    <recommendedName>
        <fullName evidence="5">NADPH-dependent FMN reductase</fullName>
    </recommendedName>
</protein>
<dbReference type="GeneID" id="93137571"/>
<name>A0A173WFA6_9FIRM</name>
<dbReference type="RefSeq" id="WP_022415930.1">
    <property type="nucleotide sequence ID" value="NZ_CP094679.1"/>
</dbReference>
<accession>A0A173WFA6</accession>
<dbReference type="EMBL" id="CYYM01000001">
    <property type="protein sequence ID" value="CUN36828.1"/>
    <property type="molecule type" value="Genomic_DNA"/>
</dbReference>
<dbReference type="SUPFAM" id="SSF52218">
    <property type="entry name" value="Flavoproteins"/>
    <property type="match status" value="1"/>
</dbReference>
<evidence type="ECO:0000313" key="3">
    <source>
        <dbReference type="Proteomes" id="UP000095380"/>
    </source>
</evidence>
<dbReference type="InterPro" id="IPR029039">
    <property type="entry name" value="Flavoprotein-like_sf"/>
</dbReference>
<evidence type="ECO:0000313" key="4">
    <source>
        <dbReference type="Proteomes" id="UP000472916"/>
    </source>
</evidence>
<sequence>MNILILNGSPHPNGTTAQLRAAFEAGALSLPNSNYIVEAEKSGASLS</sequence>
<evidence type="ECO:0000313" key="1">
    <source>
        <dbReference type="EMBL" id="CUN36828.1"/>
    </source>
</evidence>
<organism evidence="1 3">
    <name type="scientific">Dorea longicatena</name>
    <dbReference type="NCBI Taxonomy" id="88431"/>
    <lineage>
        <taxon>Bacteria</taxon>
        <taxon>Bacillati</taxon>
        <taxon>Bacillota</taxon>
        <taxon>Clostridia</taxon>
        <taxon>Lachnospirales</taxon>
        <taxon>Lachnospiraceae</taxon>
        <taxon>Dorea</taxon>
    </lineage>
</organism>
<proteinExistence type="predicted"/>